<dbReference type="InterPro" id="IPR001212">
    <property type="entry name" value="Somatomedin_B_dom"/>
</dbReference>
<evidence type="ECO:0000256" key="4">
    <source>
        <dbReference type="ARBA" id="ARBA00022801"/>
    </source>
</evidence>
<keyword evidence="3" id="KW-0479">Metal-binding</keyword>
<dbReference type="PROSITE" id="PS50958">
    <property type="entry name" value="SMB_2"/>
    <property type="match status" value="2"/>
</dbReference>
<dbReference type="SUPFAM" id="SSF53649">
    <property type="entry name" value="Alkaline phosphatase-like"/>
    <property type="match status" value="1"/>
</dbReference>
<feature type="domain" description="TNFR-Cys" evidence="8">
    <location>
        <begin position="900"/>
        <end position="940"/>
    </location>
</feature>
<dbReference type="Pfam" id="PF21733">
    <property type="entry name" value="Death_3"/>
    <property type="match status" value="1"/>
</dbReference>
<name>A0A6A4RNN6_SCOMX</name>
<dbReference type="GO" id="GO:0003676">
    <property type="term" value="F:nucleic acid binding"/>
    <property type="evidence" value="ECO:0007669"/>
    <property type="project" value="InterPro"/>
</dbReference>
<dbReference type="SMART" id="SM00477">
    <property type="entry name" value="NUC"/>
    <property type="match status" value="1"/>
</dbReference>
<dbReference type="SMART" id="SM00892">
    <property type="entry name" value="Endonuclease_NS"/>
    <property type="match status" value="1"/>
</dbReference>
<feature type="domain" description="SMB" evidence="9">
    <location>
        <begin position="68"/>
        <end position="110"/>
    </location>
</feature>
<evidence type="ECO:0000259" key="9">
    <source>
        <dbReference type="PROSITE" id="PS50958"/>
    </source>
</evidence>
<dbReference type="PANTHER" id="PTHR10151:SF107">
    <property type="entry name" value="ECTONUCLEOTIDE PYROPHOSPHATASE_PHOSPHODIESTERASE FAMILY MEMBER 3"/>
    <property type="match status" value="1"/>
</dbReference>
<dbReference type="FunFam" id="4.10.410.20:FF:000001">
    <property type="entry name" value="Ectonucleotide pyrophosphatase/phosphodiesterase family member 2"/>
    <property type="match status" value="1"/>
</dbReference>
<dbReference type="AlphaFoldDB" id="A0A6A4RNN6"/>
<reference evidence="10 11" key="1">
    <citation type="submission" date="2019-06" db="EMBL/GenBank/DDBJ databases">
        <title>Draft genomes of female and male turbot (Scophthalmus maximus).</title>
        <authorList>
            <person name="Xu H."/>
            <person name="Xu X.-W."/>
            <person name="Shao C."/>
            <person name="Chen S."/>
        </authorList>
    </citation>
    <scope>NUCLEOTIDE SEQUENCE [LARGE SCALE GENOMIC DNA]</scope>
    <source>
        <strain evidence="10">Ysfricsl-2016a</strain>
        <tissue evidence="10">Blood</tissue>
    </source>
</reference>
<gene>
    <name evidence="10" type="ORF">F2P81_022948</name>
</gene>
<dbReference type="Gene3D" id="2.10.50.10">
    <property type="entry name" value="Tumor Necrosis Factor Receptor, subunit A, domain 2"/>
    <property type="match status" value="2"/>
</dbReference>
<evidence type="ECO:0000313" key="10">
    <source>
        <dbReference type="EMBL" id="KAF0024146.1"/>
    </source>
</evidence>
<evidence type="ECO:0000259" key="8">
    <source>
        <dbReference type="PROSITE" id="PS50050"/>
    </source>
</evidence>
<dbReference type="InterPro" id="IPR017850">
    <property type="entry name" value="Alkaline_phosphatase_core_sf"/>
</dbReference>
<organism evidence="10 11">
    <name type="scientific">Scophthalmus maximus</name>
    <name type="common">Turbot</name>
    <name type="synonym">Psetta maxima</name>
    <dbReference type="NCBI Taxonomy" id="52904"/>
    <lineage>
        <taxon>Eukaryota</taxon>
        <taxon>Metazoa</taxon>
        <taxon>Chordata</taxon>
        <taxon>Craniata</taxon>
        <taxon>Vertebrata</taxon>
        <taxon>Euteleostomi</taxon>
        <taxon>Actinopterygii</taxon>
        <taxon>Neopterygii</taxon>
        <taxon>Teleostei</taxon>
        <taxon>Neoteleostei</taxon>
        <taxon>Acanthomorphata</taxon>
        <taxon>Carangaria</taxon>
        <taxon>Pleuronectiformes</taxon>
        <taxon>Pleuronectoidei</taxon>
        <taxon>Scophthalmidae</taxon>
        <taxon>Scophthalmus</taxon>
    </lineage>
</organism>
<dbReference type="GO" id="GO:0046872">
    <property type="term" value="F:metal ion binding"/>
    <property type="evidence" value="ECO:0007669"/>
    <property type="project" value="UniProtKB-KW"/>
</dbReference>
<dbReference type="CDD" id="cd16018">
    <property type="entry name" value="Enpp"/>
    <property type="match status" value="1"/>
</dbReference>
<evidence type="ECO:0000256" key="1">
    <source>
        <dbReference type="ARBA" id="ARBA00004613"/>
    </source>
</evidence>
<evidence type="ECO:0008006" key="12">
    <source>
        <dbReference type="Google" id="ProtNLM"/>
    </source>
</evidence>
<feature type="disulfide bond" evidence="7">
    <location>
        <begin position="919"/>
        <end position="932"/>
    </location>
</feature>
<dbReference type="Gene3D" id="4.10.410.20">
    <property type="match status" value="2"/>
</dbReference>
<dbReference type="EMBL" id="VEVO01000021">
    <property type="protein sequence ID" value="KAF0024146.1"/>
    <property type="molecule type" value="Genomic_DNA"/>
</dbReference>
<feature type="disulfide bond" evidence="7">
    <location>
        <begin position="922"/>
        <end position="940"/>
    </location>
</feature>
<dbReference type="InterPro" id="IPR048522">
    <property type="entry name" value="Death_3_fish"/>
</dbReference>
<feature type="domain" description="SMB" evidence="9">
    <location>
        <begin position="111"/>
        <end position="155"/>
    </location>
</feature>
<dbReference type="SUPFAM" id="SSF90188">
    <property type="entry name" value="Somatomedin B domain"/>
    <property type="match status" value="2"/>
</dbReference>
<dbReference type="Pfam" id="PF01033">
    <property type="entry name" value="Somatomedin_B"/>
    <property type="match status" value="2"/>
</dbReference>
<dbReference type="PROSITE" id="PS00524">
    <property type="entry name" value="SMB_1"/>
    <property type="match status" value="2"/>
</dbReference>
<keyword evidence="6" id="KW-0325">Glycoprotein</keyword>
<dbReference type="PANTHER" id="PTHR10151">
    <property type="entry name" value="ECTONUCLEOTIDE PYROPHOSPHATASE/PHOSPHODIESTERASE"/>
    <property type="match status" value="1"/>
</dbReference>
<dbReference type="InterPro" id="IPR001368">
    <property type="entry name" value="TNFR/NGFR_Cys_rich_reg"/>
</dbReference>
<comment type="subcellular location">
    <subcellularLocation>
        <location evidence="1">Secreted</location>
    </subcellularLocation>
</comment>
<dbReference type="InterPro" id="IPR036024">
    <property type="entry name" value="Somatomedin_B-like_dom_sf"/>
</dbReference>
<comment type="caution">
    <text evidence="10">The sequence shown here is derived from an EMBL/GenBank/DDBJ whole genome shotgun (WGS) entry which is preliminary data.</text>
</comment>
<dbReference type="SUPFAM" id="SSF54060">
    <property type="entry name" value="His-Me finger endonucleases"/>
    <property type="match status" value="1"/>
</dbReference>
<dbReference type="GO" id="GO:0047429">
    <property type="term" value="F:nucleoside triphosphate diphosphatase activity"/>
    <property type="evidence" value="ECO:0007669"/>
    <property type="project" value="TreeGrafter"/>
</dbReference>
<dbReference type="Pfam" id="PF00020">
    <property type="entry name" value="TNFR_c6"/>
    <property type="match status" value="2"/>
</dbReference>
<dbReference type="Gene3D" id="3.40.720.10">
    <property type="entry name" value="Alkaline Phosphatase, subunit A"/>
    <property type="match status" value="1"/>
</dbReference>
<evidence type="ECO:0000256" key="6">
    <source>
        <dbReference type="ARBA" id="ARBA00023180"/>
    </source>
</evidence>
<keyword evidence="5 7" id="KW-1015">Disulfide bond</keyword>
<dbReference type="SUPFAM" id="SSF57586">
    <property type="entry name" value="TNF receptor-like"/>
    <property type="match status" value="2"/>
</dbReference>
<dbReference type="InterPro" id="IPR020821">
    <property type="entry name" value="ENPP1-3/EXOG-like_nuc-like"/>
</dbReference>
<dbReference type="Pfam" id="PF01663">
    <property type="entry name" value="Phosphodiest"/>
    <property type="match status" value="1"/>
</dbReference>
<dbReference type="SMART" id="SM00208">
    <property type="entry name" value="TNFR"/>
    <property type="match status" value="4"/>
</dbReference>
<protein>
    <recommendedName>
        <fullName evidence="12">SMB domain-containing protein</fullName>
    </recommendedName>
</protein>
<accession>A0A6A4RNN6</accession>
<dbReference type="Gene3D" id="3.40.570.10">
    <property type="entry name" value="Extracellular Endonuclease, subunit A"/>
    <property type="match status" value="1"/>
</dbReference>
<dbReference type="SMART" id="SM00201">
    <property type="entry name" value="SO"/>
    <property type="match status" value="2"/>
</dbReference>
<dbReference type="GO" id="GO:0009143">
    <property type="term" value="P:nucleoside triphosphate catabolic process"/>
    <property type="evidence" value="ECO:0007669"/>
    <property type="project" value="TreeGrafter"/>
</dbReference>
<evidence type="ECO:0000256" key="5">
    <source>
        <dbReference type="ARBA" id="ARBA00023157"/>
    </source>
</evidence>
<keyword evidence="4" id="KW-0378">Hydrolase</keyword>
<evidence type="ECO:0000256" key="3">
    <source>
        <dbReference type="ARBA" id="ARBA00022723"/>
    </source>
</evidence>
<dbReference type="InterPro" id="IPR002591">
    <property type="entry name" value="Phosphodiest/P_Trfase"/>
</dbReference>
<evidence type="ECO:0000256" key="7">
    <source>
        <dbReference type="PROSITE-ProRule" id="PRU00206"/>
    </source>
</evidence>
<dbReference type="InterPro" id="IPR044929">
    <property type="entry name" value="DNA/RNA_non-sp_Endonuclease_sf"/>
</dbReference>
<sequence length="1140" mass="126463">MGWMKESQRKKKIVYQMCRLPSRPERHEQPEEGNSCPSSHSVQLTYLNSVTQVHVGASDAAAEREVVPHTSCRGRCYEPLDDAPGCRCDESCVASGSCCYDYRDVCRVPTQLWVCTELRCGETRLSRSNCHCSHDCLSAGDCCTNYRHVCHGQCGTSAPYMQAAFPSKTFPNHYTIVTGLYPESNGLIDNSMYDPVFDASFSLSSPEKDNPAWYYGQPVWHTAKDQGLKSGTFFWPGSDVKINGSFPDIYKPYNGKVPFEERVFALLKWLQLPDDERFVKLTQISSFHSNRSATCVSVGAGRDRLLSESLLFPQQRPDFYTLYLEEPDKSGHSYGPVSGGLIEAIRGVDKIMGMEDTSCDRKEALQQLVGDTGGYWVTEGPFGRIRARHKGVAIDSSGLVANMTCKKPDQKIKPYLKADLPKRLHFANSRRIEDVNVLVEPKWLFERFPGSVTFCSGGAHGYDNDAESMHAMFVSYGPKFQPKTEIEPFSNIELYNLMCDVLQISPTDNNGTHGSMNHVLRQPYHAPAPPAEQSQQAQCRPVSLEPADGLGCSCPALIGNSSTVNSRLNLTAEQESAAEKSHLLFGRPRMLQPERSFCLLRQEGFVSAYSAAALMPLWSSFTVHRPIDSDPLWPVPQNCLRADVRLAPSQSPRCDQYDTAGNLTHAFLYPPNLNTTVDQQFDALLMSNVVPMYPEFKKIWLFFHDTLLLKYASVYNGVNVVTGPVFDYNYDGRYDRPEEIQQFVSGTNIPIPTHYFAVLTACGDSAQPVGACGGALQTVSFLLPHRPDNSESCRKNLCYTEFTIRKSEENRRKVSVAGETAVFTSPQRSASVCRQRLIHFLIQMLLPVMMMMMMMPPPSPALTFLETDPATGARLECDSCAPGTYLRASCTPTQRSVCATCPPGSYTERWNYIRKCLRCGVCGHNQVVVSACAADRDCQCECKAGFHGRGRYDVCMRHSQCPSGQGVLTRGTAEEDTVCQVCPNGTFSDAVSSVQNCTEHRGCAAAAGLQLLLRGCTWHDSVCVSCTELREGGSYLREILPAFFVHHKTTTRRLRRVVHNLPTEDGKKQTGLSALGVEELNARLSAWVASAGERQIRQLPEVLSKIGAQNAGERLQSKLQRIDSHLNKLCGALGNEVDGV</sequence>
<dbReference type="CDD" id="cd00091">
    <property type="entry name" value="NUC"/>
    <property type="match status" value="1"/>
</dbReference>
<feature type="disulfide bond" evidence="7">
    <location>
        <begin position="901"/>
        <end position="916"/>
    </location>
</feature>
<dbReference type="InterPro" id="IPR001604">
    <property type="entry name" value="Endo_G_ENPP1-like_dom"/>
</dbReference>
<dbReference type="InterPro" id="IPR044925">
    <property type="entry name" value="His-Me_finger_sf"/>
</dbReference>
<keyword evidence="2" id="KW-0964">Secreted</keyword>
<feature type="repeat" description="TNFR-Cys" evidence="7">
    <location>
        <begin position="900"/>
        <end position="940"/>
    </location>
</feature>
<dbReference type="Proteomes" id="UP000438429">
    <property type="component" value="Unassembled WGS sequence"/>
</dbReference>
<proteinExistence type="predicted"/>
<evidence type="ECO:0000313" key="11">
    <source>
        <dbReference type="Proteomes" id="UP000438429"/>
    </source>
</evidence>
<dbReference type="PROSITE" id="PS50050">
    <property type="entry name" value="TNFR_NGFR_2"/>
    <property type="match status" value="1"/>
</dbReference>
<evidence type="ECO:0000256" key="2">
    <source>
        <dbReference type="ARBA" id="ARBA00022525"/>
    </source>
</evidence>
<dbReference type="GO" id="GO:0005576">
    <property type="term" value="C:extracellular region"/>
    <property type="evidence" value="ECO:0007669"/>
    <property type="project" value="UniProtKB-SubCell"/>
</dbReference>